<sequence length="216" mass="22471">MTTVREIVFGEFIPGRPGEAAGELEAAAERLAGVGVVTDQPQAPAAALARAVLTKVAELLDVEVSELFVGAWRTRSALLTAARETAASPGLRREVSIRSFTMPWEYEAEVDVVVSGSVVTTLTAVVTLQLTVTALAAVVESGRLTALTAGDTTARGELRVRCSAPAAEHTVAEREQAVDLRRELRLGGGGVALVDVSHDVPAQRGTPVSPDPPAVG</sequence>
<dbReference type="EMBL" id="JBHTAC010000042">
    <property type="protein sequence ID" value="MFC7246610.1"/>
    <property type="molecule type" value="Genomic_DNA"/>
</dbReference>
<reference evidence="2" key="1">
    <citation type="journal article" date="2019" name="Int. J. Syst. Evol. Microbiol.">
        <title>The Global Catalogue of Microorganisms (GCM) 10K type strain sequencing project: providing services to taxonomists for standard genome sequencing and annotation.</title>
        <authorList>
            <consortium name="The Broad Institute Genomics Platform"/>
            <consortium name="The Broad Institute Genome Sequencing Center for Infectious Disease"/>
            <person name="Wu L."/>
            <person name="Ma J."/>
        </authorList>
    </citation>
    <scope>NUCLEOTIDE SEQUENCE [LARGE SCALE GENOMIC DNA]</scope>
    <source>
        <strain evidence="2">CGMCC 1.9106</strain>
    </source>
</reference>
<name>A0ABW2H5P5_9ACTN</name>
<comment type="caution">
    <text evidence="1">The sequence shown here is derived from an EMBL/GenBank/DDBJ whole genome shotgun (WGS) entry which is preliminary data.</text>
</comment>
<protein>
    <submittedName>
        <fullName evidence="1">Uncharacterized protein</fullName>
    </submittedName>
</protein>
<dbReference type="Proteomes" id="UP001596392">
    <property type="component" value="Unassembled WGS sequence"/>
</dbReference>
<proteinExistence type="predicted"/>
<evidence type="ECO:0000313" key="2">
    <source>
        <dbReference type="Proteomes" id="UP001596392"/>
    </source>
</evidence>
<gene>
    <name evidence="1" type="ORF">ACFQO7_29370</name>
</gene>
<dbReference type="RefSeq" id="WP_376809407.1">
    <property type="nucleotide sequence ID" value="NZ_JBHTAC010000042.1"/>
</dbReference>
<evidence type="ECO:0000313" key="1">
    <source>
        <dbReference type="EMBL" id="MFC7246610.1"/>
    </source>
</evidence>
<accession>A0ABW2H5P5</accession>
<organism evidence="1 2">
    <name type="scientific">Catellatospora aurea</name>
    <dbReference type="NCBI Taxonomy" id="1337874"/>
    <lineage>
        <taxon>Bacteria</taxon>
        <taxon>Bacillati</taxon>
        <taxon>Actinomycetota</taxon>
        <taxon>Actinomycetes</taxon>
        <taxon>Micromonosporales</taxon>
        <taxon>Micromonosporaceae</taxon>
        <taxon>Catellatospora</taxon>
    </lineage>
</organism>
<keyword evidence="2" id="KW-1185">Reference proteome</keyword>